<evidence type="ECO:0000256" key="2">
    <source>
        <dbReference type="SAM" id="SignalP"/>
    </source>
</evidence>
<sequence length="154" mass="16418">MRIIYFSLVLVACVACVYARPRSGSVARHAGLRRRHAVSPAARAFDEHSAPQPLVLVTPPKRQTNAVGCRAESTFSKRAQRDVLLAELKSQPSRTYRRSLTCSGNSTSSGNSTASNSSPNPLASQPSSGLFLTPVSLFSIAGSALALYVFQAIP</sequence>
<proteinExistence type="predicted"/>
<accession>A0A8E2AYD7</accession>
<feature type="chain" id="PRO_5034202168" evidence="2">
    <location>
        <begin position="20"/>
        <end position="154"/>
    </location>
</feature>
<dbReference type="Proteomes" id="UP000250043">
    <property type="component" value="Unassembled WGS sequence"/>
</dbReference>
<organism evidence="3 4">
    <name type="scientific">Obba rivulosa</name>
    <dbReference type="NCBI Taxonomy" id="1052685"/>
    <lineage>
        <taxon>Eukaryota</taxon>
        <taxon>Fungi</taxon>
        <taxon>Dikarya</taxon>
        <taxon>Basidiomycota</taxon>
        <taxon>Agaricomycotina</taxon>
        <taxon>Agaricomycetes</taxon>
        <taxon>Polyporales</taxon>
        <taxon>Gelatoporiaceae</taxon>
        <taxon>Obba</taxon>
    </lineage>
</organism>
<keyword evidence="4" id="KW-1185">Reference proteome</keyword>
<feature type="region of interest" description="Disordered" evidence="1">
    <location>
        <begin position="95"/>
        <end position="125"/>
    </location>
</feature>
<feature type="compositionally biased region" description="Low complexity" evidence="1">
    <location>
        <begin position="99"/>
        <end position="125"/>
    </location>
</feature>
<dbReference type="EMBL" id="KV722366">
    <property type="protein sequence ID" value="OCH92603.1"/>
    <property type="molecule type" value="Genomic_DNA"/>
</dbReference>
<gene>
    <name evidence="3" type="ORF">OBBRIDRAFT_422026</name>
</gene>
<evidence type="ECO:0000256" key="1">
    <source>
        <dbReference type="SAM" id="MobiDB-lite"/>
    </source>
</evidence>
<keyword evidence="2" id="KW-0732">Signal</keyword>
<protein>
    <submittedName>
        <fullName evidence="3">Uncharacterized protein</fullName>
    </submittedName>
</protein>
<reference evidence="3 4" key="1">
    <citation type="submission" date="2016-07" db="EMBL/GenBank/DDBJ databases">
        <title>Draft genome of the white-rot fungus Obba rivulosa 3A-2.</title>
        <authorList>
            <consortium name="DOE Joint Genome Institute"/>
            <person name="Miettinen O."/>
            <person name="Riley R."/>
            <person name="Acob R."/>
            <person name="Barry K."/>
            <person name="Cullen D."/>
            <person name="De Vries R."/>
            <person name="Hainaut M."/>
            <person name="Hatakka A."/>
            <person name="Henrissat B."/>
            <person name="Hilden K."/>
            <person name="Kuo R."/>
            <person name="Labutti K."/>
            <person name="Lipzen A."/>
            <person name="Makela M.R."/>
            <person name="Sandor L."/>
            <person name="Spatafora J.W."/>
            <person name="Grigoriev I.V."/>
            <person name="Hibbett D.S."/>
        </authorList>
    </citation>
    <scope>NUCLEOTIDE SEQUENCE [LARGE SCALE GENOMIC DNA]</scope>
    <source>
        <strain evidence="3 4">3A-2</strain>
    </source>
</reference>
<name>A0A8E2AYD7_9APHY</name>
<evidence type="ECO:0000313" key="3">
    <source>
        <dbReference type="EMBL" id="OCH92603.1"/>
    </source>
</evidence>
<dbReference type="AlphaFoldDB" id="A0A8E2AYD7"/>
<evidence type="ECO:0000313" key="4">
    <source>
        <dbReference type="Proteomes" id="UP000250043"/>
    </source>
</evidence>
<feature type="signal peptide" evidence="2">
    <location>
        <begin position="1"/>
        <end position="19"/>
    </location>
</feature>